<dbReference type="GO" id="GO:0003677">
    <property type="term" value="F:DNA binding"/>
    <property type="evidence" value="ECO:0007669"/>
    <property type="project" value="InterPro"/>
</dbReference>
<organism evidence="2 3">
    <name type="scientific">Bacillus thuringiensis</name>
    <dbReference type="NCBI Taxonomy" id="1428"/>
    <lineage>
        <taxon>Bacteria</taxon>
        <taxon>Bacillati</taxon>
        <taxon>Bacillota</taxon>
        <taxon>Bacilli</taxon>
        <taxon>Bacillales</taxon>
        <taxon>Bacillaceae</taxon>
        <taxon>Bacillus</taxon>
        <taxon>Bacillus cereus group</taxon>
    </lineage>
</organism>
<dbReference type="InterPro" id="IPR010982">
    <property type="entry name" value="Lambda_DNA-bd_dom_sf"/>
</dbReference>
<evidence type="ECO:0000313" key="3">
    <source>
        <dbReference type="Proteomes" id="UP000225910"/>
    </source>
</evidence>
<proteinExistence type="predicted"/>
<evidence type="ECO:0000259" key="1">
    <source>
        <dbReference type="Pfam" id="PF01381"/>
    </source>
</evidence>
<dbReference type="AlphaFoldDB" id="A0A9X7AYA6"/>
<dbReference type="SUPFAM" id="SSF47413">
    <property type="entry name" value="lambda repressor-like DNA-binding domains"/>
    <property type="match status" value="1"/>
</dbReference>
<gene>
    <name evidence="2" type="ORF">COK81_19135</name>
</gene>
<dbReference type="Pfam" id="PF01381">
    <property type="entry name" value="HTH_3"/>
    <property type="match status" value="1"/>
</dbReference>
<dbReference type="Proteomes" id="UP000225910">
    <property type="component" value="Unassembled WGS sequence"/>
</dbReference>
<name>A0A9X7AYA6_BACTU</name>
<evidence type="ECO:0000313" key="2">
    <source>
        <dbReference type="EMBL" id="PFT88224.1"/>
    </source>
</evidence>
<sequence>MFGLGKKRSKFGKWLDRQGIQQIELEKKSKLSTGTISKLCSDGNYRPKISTIVKIVKGLKKLGKNIDENDFWM</sequence>
<dbReference type="InterPro" id="IPR001387">
    <property type="entry name" value="Cro/C1-type_HTH"/>
</dbReference>
<protein>
    <submittedName>
        <fullName evidence="2">Transcriptional regulator</fullName>
    </submittedName>
</protein>
<comment type="caution">
    <text evidence="2">The sequence shown here is derived from an EMBL/GenBank/DDBJ whole genome shotgun (WGS) entry which is preliminary data.</text>
</comment>
<accession>A0A9X7AYA6</accession>
<dbReference type="RefSeq" id="WP_098679304.1">
    <property type="nucleotide sequence ID" value="NZ_NVCU01000165.1"/>
</dbReference>
<dbReference type="Gene3D" id="1.10.260.40">
    <property type="entry name" value="lambda repressor-like DNA-binding domains"/>
    <property type="match status" value="1"/>
</dbReference>
<feature type="domain" description="HTH cro/C1-type" evidence="1">
    <location>
        <begin position="15"/>
        <end position="60"/>
    </location>
</feature>
<dbReference type="EMBL" id="NVCU01000165">
    <property type="protein sequence ID" value="PFT88224.1"/>
    <property type="molecule type" value="Genomic_DNA"/>
</dbReference>
<reference evidence="2 3" key="1">
    <citation type="submission" date="2017-09" db="EMBL/GenBank/DDBJ databases">
        <title>Large-scale bioinformatics analysis of Bacillus genomes uncovers conserved roles of natural products in bacterial physiology.</title>
        <authorList>
            <consortium name="Agbiome Team Llc"/>
            <person name="Bleich R.M."/>
            <person name="Grubbs K.J."/>
            <person name="Santa Maria K.C."/>
            <person name="Allen S.E."/>
            <person name="Farag S."/>
            <person name="Shank E.A."/>
            <person name="Bowers A."/>
        </authorList>
    </citation>
    <scope>NUCLEOTIDE SEQUENCE [LARGE SCALE GENOMIC DNA]</scope>
    <source>
        <strain evidence="2 3">AFS064137</strain>
    </source>
</reference>